<dbReference type="InterPro" id="IPR006944">
    <property type="entry name" value="Phage/GTA_portal"/>
</dbReference>
<evidence type="ECO:0000256" key="1">
    <source>
        <dbReference type="ARBA" id="ARBA00022950"/>
    </source>
</evidence>
<feature type="domain" description="Phage head morphogenesis" evidence="4">
    <location>
        <begin position="591"/>
        <end position="674"/>
    </location>
</feature>
<gene>
    <name evidence="5" type="ORF">UFOVP1029_28</name>
    <name evidence="6" type="ORF">UFOVP1129_28</name>
    <name evidence="7" type="ORF">UFOVP1188_28</name>
    <name evidence="8" type="ORF">UFOVP1490_19</name>
    <name evidence="10" type="ORF">UFOVP1576_28</name>
    <name evidence="9" type="ORF">UFOVP1633_28</name>
</gene>
<keyword evidence="2" id="KW-1171">Viral genome ejection through host cell envelope</keyword>
<evidence type="ECO:0000313" key="8">
    <source>
        <dbReference type="EMBL" id="CAB4217300.1"/>
    </source>
</evidence>
<dbReference type="EMBL" id="LR797136">
    <property type="protein sequence ID" value="CAB4189389.1"/>
    <property type="molecule type" value="Genomic_DNA"/>
</dbReference>
<accession>A0A6J5QC11</accession>
<evidence type="ECO:0000313" key="9">
    <source>
        <dbReference type="EMBL" id="CAB4220473.1"/>
    </source>
</evidence>
<evidence type="ECO:0000313" key="7">
    <source>
        <dbReference type="EMBL" id="CAB4189389.1"/>
    </source>
</evidence>
<evidence type="ECO:0000256" key="3">
    <source>
        <dbReference type="ARBA" id="ARBA00023219"/>
    </source>
</evidence>
<sequence>MAIEAIPGWVNALQNAESVGGTVGAYALVPVLYRAVNLRADALSSVPYLITRKGTPVNWPFQSSLPNLIRDTERALLLKGAAYWLRLFRGNVLIGFQQLNPQTVRVYPYGEFNAAHPLEFLRFEQKINGKQYGPWDINEIVYFREPSLIDDYGPGLAPAAVALQSAQLAHYIERFASAFFEHGAQPVTIMSMPADMAENEFKRFKLEYMNRFIGVWNSFRTLFVRGGDIKAQSITPALKDLMLNDLAQRVNNSVGTVFGVPQTMLEASAANYATANSDRQSFWRETIIPRLSVIQQIINEQLLFPLGYELTFQPETLDVMQTDEAQRAGSLLQLVQAGVPLSGAMDILGYKNIEDVLQINTSNNAGVIDPNAPKTPEPLAAERNITQPAPLPALPMETASVPMLFWDDLTRWEQKAIRRMKSGGNGTKFVGSSIPAELELYISHSLKTITEPAEIRAFFAGIKATQQIRANEKKLYTKLVTILARAGDDWARQVIDDEIPDDLDLAELIKPAMVGALTNVANTRIDALGSQTQYPMGAEQRNTTVNGYLETYLPKFGLEINRTTSDVLTKAIALYRTTPGMTINDLRDVLTPAFGETRAATIAITENTRASTQTTNEYEKFLNDAGIKTELVWNTDADELVCRICQPYDNKLIDVWGIDSPDGPPAHPNCRCDVTLRLVK</sequence>
<dbReference type="EMBL" id="LR797444">
    <property type="protein sequence ID" value="CAB4217300.1"/>
    <property type="molecule type" value="Genomic_DNA"/>
</dbReference>
<proteinExistence type="predicted"/>
<dbReference type="EMBL" id="LR797077">
    <property type="protein sequence ID" value="CAB4185153.1"/>
    <property type="molecule type" value="Genomic_DNA"/>
</dbReference>
<protein>
    <submittedName>
        <fullName evidence="5">Phage head morphogenesis domain containing protein</fullName>
    </submittedName>
</protein>
<dbReference type="Pfam" id="PF04233">
    <property type="entry name" value="Phage_Mu_F"/>
    <property type="match status" value="1"/>
</dbReference>
<evidence type="ECO:0000313" key="6">
    <source>
        <dbReference type="EMBL" id="CAB4185153.1"/>
    </source>
</evidence>
<keyword evidence="2" id="KW-1162">Viral penetration into host cytoplasm</keyword>
<dbReference type="EMBL" id="LR798420">
    <property type="protein sequence ID" value="CAB5230513.1"/>
    <property type="molecule type" value="Genomic_DNA"/>
</dbReference>
<keyword evidence="1" id="KW-0118">Viral capsid assembly</keyword>
<reference evidence="5" key="1">
    <citation type="submission" date="2020-05" db="EMBL/GenBank/DDBJ databases">
        <authorList>
            <person name="Chiriac C."/>
            <person name="Salcher M."/>
            <person name="Ghai R."/>
            <person name="Kavagutti S V."/>
        </authorList>
    </citation>
    <scope>NUCLEOTIDE SEQUENCE</scope>
</reference>
<keyword evidence="1" id="KW-1188">Viral release from host cell</keyword>
<name>A0A6J5QC11_9CAUD</name>
<keyword evidence="2" id="KW-1160">Virus entry into host cell</keyword>
<evidence type="ECO:0000313" key="10">
    <source>
        <dbReference type="EMBL" id="CAB5230513.1"/>
    </source>
</evidence>
<dbReference type="EMBL" id="LR797495">
    <property type="protein sequence ID" value="CAB4220473.1"/>
    <property type="molecule type" value="Genomic_DNA"/>
</dbReference>
<evidence type="ECO:0000259" key="4">
    <source>
        <dbReference type="Pfam" id="PF04233"/>
    </source>
</evidence>
<evidence type="ECO:0000256" key="2">
    <source>
        <dbReference type="ARBA" id="ARBA00023009"/>
    </source>
</evidence>
<keyword evidence="3" id="KW-0231">Viral genome packaging</keyword>
<dbReference type="EMBL" id="LR796972">
    <property type="protein sequence ID" value="CAB4179061.1"/>
    <property type="molecule type" value="Genomic_DNA"/>
</dbReference>
<evidence type="ECO:0000313" key="5">
    <source>
        <dbReference type="EMBL" id="CAB4179061.1"/>
    </source>
</evidence>
<dbReference type="Pfam" id="PF04860">
    <property type="entry name" value="Phage_portal"/>
    <property type="match status" value="1"/>
</dbReference>
<organism evidence="5">
    <name type="scientific">uncultured Caudovirales phage</name>
    <dbReference type="NCBI Taxonomy" id="2100421"/>
    <lineage>
        <taxon>Viruses</taxon>
        <taxon>Duplodnaviria</taxon>
        <taxon>Heunggongvirae</taxon>
        <taxon>Uroviricota</taxon>
        <taxon>Caudoviricetes</taxon>
        <taxon>Peduoviridae</taxon>
        <taxon>Maltschvirus</taxon>
        <taxon>Maltschvirus maltsch</taxon>
    </lineage>
</organism>
<dbReference type="InterPro" id="IPR006528">
    <property type="entry name" value="Phage_head_morphogenesis_dom"/>
</dbReference>